<accession>A0ABR2EMD2</accession>
<proteinExistence type="predicted"/>
<protein>
    <submittedName>
        <fullName evidence="1">Uncharacterized protein</fullName>
    </submittedName>
</protein>
<dbReference type="EMBL" id="JBBPBM010000012">
    <property type="protein sequence ID" value="KAK8562337.1"/>
    <property type="molecule type" value="Genomic_DNA"/>
</dbReference>
<evidence type="ECO:0000313" key="1">
    <source>
        <dbReference type="EMBL" id="KAK8562337.1"/>
    </source>
</evidence>
<sequence length="247" mass="26923">MPSSLHMCSKTNLYGEWMMVQPRRRGFSNSYHKITAGRDVVVDADGRGGSAVASGSMRNMQSYIELYLALNPDKKKKKVSTKQLGPVEVIPTVDGTESIVVTHRSVVRSGTHATVRIIEKIKDGVTLRHRDGVARKGLCVKKPMNSGKGGLGVVEWVKSTHARIYAIGKQSNRDFGSNSTAMDESYNDHQLFDDEELWEEDQLDHMSDVGDEVGIGGNIQGLVVIPFGDSFRVLCVNISIGGSVGGT</sequence>
<reference evidence="1 2" key="1">
    <citation type="journal article" date="2024" name="G3 (Bethesda)">
        <title>Genome assembly of Hibiscus sabdariffa L. provides insights into metabolisms of medicinal natural products.</title>
        <authorList>
            <person name="Kim T."/>
        </authorList>
    </citation>
    <scope>NUCLEOTIDE SEQUENCE [LARGE SCALE GENOMIC DNA]</scope>
    <source>
        <strain evidence="1">TK-2024</strain>
        <tissue evidence="1">Old leaves</tissue>
    </source>
</reference>
<name>A0ABR2EMD2_9ROSI</name>
<comment type="caution">
    <text evidence="1">The sequence shown here is derived from an EMBL/GenBank/DDBJ whole genome shotgun (WGS) entry which is preliminary data.</text>
</comment>
<dbReference type="Proteomes" id="UP001472677">
    <property type="component" value="Unassembled WGS sequence"/>
</dbReference>
<keyword evidence="2" id="KW-1185">Reference proteome</keyword>
<gene>
    <name evidence="1" type="ORF">V6N12_010421</name>
</gene>
<organism evidence="1 2">
    <name type="scientific">Hibiscus sabdariffa</name>
    <name type="common">roselle</name>
    <dbReference type="NCBI Taxonomy" id="183260"/>
    <lineage>
        <taxon>Eukaryota</taxon>
        <taxon>Viridiplantae</taxon>
        <taxon>Streptophyta</taxon>
        <taxon>Embryophyta</taxon>
        <taxon>Tracheophyta</taxon>
        <taxon>Spermatophyta</taxon>
        <taxon>Magnoliopsida</taxon>
        <taxon>eudicotyledons</taxon>
        <taxon>Gunneridae</taxon>
        <taxon>Pentapetalae</taxon>
        <taxon>rosids</taxon>
        <taxon>malvids</taxon>
        <taxon>Malvales</taxon>
        <taxon>Malvaceae</taxon>
        <taxon>Malvoideae</taxon>
        <taxon>Hibiscus</taxon>
    </lineage>
</organism>
<evidence type="ECO:0000313" key="2">
    <source>
        <dbReference type="Proteomes" id="UP001472677"/>
    </source>
</evidence>